<dbReference type="InterPro" id="IPR042185">
    <property type="entry name" value="Serpin_sf_2"/>
</dbReference>
<name>A0A423TNG7_PENVA</name>
<reference evidence="5 6" key="1">
    <citation type="submission" date="2018-04" db="EMBL/GenBank/DDBJ databases">
        <authorList>
            <person name="Zhang X."/>
            <person name="Yuan J."/>
            <person name="Li F."/>
            <person name="Xiang J."/>
        </authorList>
    </citation>
    <scope>NUCLEOTIDE SEQUENCE [LARGE SCALE GENOMIC DNA]</scope>
    <source>
        <tissue evidence="5">Muscle</tissue>
    </source>
</reference>
<dbReference type="PANTHER" id="PTHR11461:SF278">
    <property type="entry name" value="SERINE PROTEASE INHIBITOR 88EA"/>
    <property type="match status" value="1"/>
</dbReference>
<dbReference type="InterPro" id="IPR042178">
    <property type="entry name" value="Serpin_sf_1"/>
</dbReference>
<dbReference type="AlphaFoldDB" id="A0A423TNG7"/>
<dbReference type="InterPro" id="IPR023795">
    <property type="entry name" value="Serpin_CS"/>
</dbReference>
<dbReference type="Proteomes" id="UP000283509">
    <property type="component" value="Unassembled WGS sequence"/>
</dbReference>
<dbReference type="PANTHER" id="PTHR11461">
    <property type="entry name" value="SERINE PROTEASE INHIBITOR, SERPIN"/>
    <property type="match status" value="1"/>
</dbReference>
<dbReference type="GO" id="GO:0005615">
    <property type="term" value="C:extracellular space"/>
    <property type="evidence" value="ECO:0007669"/>
    <property type="project" value="InterPro"/>
</dbReference>
<dbReference type="InterPro" id="IPR023796">
    <property type="entry name" value="Serpin_dom"/>
</dbReference>
<comment type="caution">
    <text evidence="5">The sequence shown here is derived from an EMBL/GenBank/DDBJ whole genome shotgun (WGS) entry which is preliminary data.</text>
</comment>
<feature type="domain" description="Serpin" evidence="4">
    <location>
        <begin position="135"/>
        <end position="502"/>
    </location>
</feature>
<dbReference type="CDD" id="cd19594">
    <property type="entry name" value="serpin_crustaceans_chelicerates_insects"/>
    <property type="match status" value="1"/>
</dbReference>
<evidence type="ECO:0000256" key="2">
    <source>
        <dbReference type="ARBA" id="ARBA00022900"/>
    </source>
</evidence>
<evidence type="ECO:0000259" key="4">
    <source>
        <dbReference type="SMART" id="SM00093"/>
    </source>
</evidence>
<organism evidence="5 6">
    <name type="scientific">Penaeus vannamei</name>
    <name type="common">Whiteleg shrimp</name>
    <name type="synonym">Litopenaeus vannamei</name>
    <dbReference type="NCBI Taxonomy" id="6689"/>
    <lineage>
        <taxon>Eukaryota</taxon>
        <taxon>Metazoa</taxon>
        <taxon>Ecdysozoa</taxon>
        <taxon>Arthropoda</taxon>
        <taxon>Crustacea</taxon>
        <taxon>Multicrustacea</taxon>
        <taxon>Malacostraca</taxon>
        <taxon>Eumalacostraca</taxon>
        <taxon>Eucarida</taxon>
        <taxon>Decapoda</taxon>
        <taxon>Dendrobranchiata</taxon>
        <taxon>Penaeoidea</taxon>
        <taxon>Penaeidae</taxon>
        <taxon>Penaeus</taxon>
    </lineage>
</organism>
<dbReference type="Gene3D" id="3.30.497.10">
    <property type="entry name" value="Antithrombin, subunit I, domain 2"/>
    <property type="match status" value="1"/>
</dbReference>
<dbReference type="SUPFAM" id="SSF56574">
    <property type="entry name" value="Serpins"/>
    <property type="match status" value="1"/>
</dbReference>
<dbReference type="SMART" id="SM00093">
    <property type="entry name" value="SERPIN"/>
    <property type="match status" value="1"/>
</dbReference>
<dbReference type="GO" id="GO:0004867">
    <property type="term" value="F:serine-type endopeptidase inhibitor activity"/>
    <property type="evidence" value="ECO:0007669"/>
    <property type="project" value="UniProtKB-KW"/>
</dbReference>
<dbReference type="EMBL" id="QCYY01001451">
    <property type="protein sequence ID" value="ROT78001.1"/>
    <property type="molecule type" value="Genomic_DNA"/>
</dbReference>
<dbReference type="InterPro" id="IPR036186">
    <property type="entry name" value="Serpin_sf"/>
</dbReference>
<accession>A0A423TNG7</accession>
<keyword evidence="1" id="KW-0646">Protease inhibitor</keyword>
<dbReference type="Gene3D" id="2.30.39.10">
    <property type="entry name" value="Alpha-1-antitrypsin, domain 1"/>
    <property type="match status" value="1"/>
</dbReference>
<keyword evidence="6" id="KW-1185">Reference proteome</keyword>
<keyword evidence="2" id="KW-0722">Serine protease inhibitor</keyword>
<evidence type="ECO:0000256" key="1">
    <source>
        <dbReference type="ARBA" id="ARBA00022690"/>
    </source>
</evidence>
<sequence>MLRVSLEAAAENFEMEQTLTLSPKPKRTANWTKDGELSLLELIEVKEKIEGKFGPNLTIQDKRKAWKWIRSRYSVTSTFISAEIARVRVLHSLLCCFQCCCLDSSAARCAVSSLLFGAGRFLRQGQHRPLGHQRLRLRALQAAGAPGVPENFFFSPYSIWTAFTLAYFGAGGETAAQLQRALRVDDQAATLGLWRALEAMYQRRQGNNTFTVANRAFIHNNLPIRPCISELLKREVERVNFLETLPLVAHVNNFASASTKGRITEIVSPDDLRNALMVLVNAAYFKGTWQYFFSAKATRPREFYVTPGVPITTPMMKQTASLRYGEFDHIAARVLELPYADGAMSMVLLLPMEEGTQGFANMVSKLNQNNLRAVTLEKNLVKKNVDLLLPKFKLEQTVSESLIPALQNLGIRDIFDSRKVDLTGFGPLRNITVDKVIHKAFVEVNEEGTEAAAVTAAIFVFKSASSSRDDLPVRFYCNRPFVFLIQDNETQNILFMGAFKRPQGSAQ</sequence>
<protein>
    <submittedName>
        <fullName evidence="5">Serine proteinase inhibitor 8</fullName>
    </submittedName>
</protein>
<evidence type="ECO:0000313" key="6">
    <source>
        <dbReference type="Proteomes" id="UP000283509"/>
    </source>
</evidence>
<dbReference type="OrthoDB" id="671595at2759"/>
<evidence type="ECO:0000256" key="3">
    <source>
        <dbReference type="RuleBase" id="RU000411"/>
    </source>
</evidence>
<comment type="similarity">
    <text evidence="3">Belongs to the serpin family.</text>
</comment>
<evidence type="ECO:0000313" key="5">
    <source>
        <dbReference type="EMBL" id="ROT78001.1"/>
    </source>
</evidence>
<dbReference type="PROSITE" id="PS00284">
    <property type="entry name" value="SERPIN"/>
    <property type="match status" value="1"/>
</dbReference>
<dbReference type="Pfam" id="PF00079">
    <property type="entry name" value="Serpin"/>
    <property type="match status" value="1"/>
</dbReference>
<dbReference type="InterPro" id="IPR000215">
    <property type="entry name" value="Serpin_fam"/>
</dbReference>
<gene>
    <name evidence="5" type="ORF">C7M84_003320</name>
</gene>
<proteinExistence type="inferred from homology"/>
<reference evidence="5 6" key="2">
    <citation type="submission" date="2019-01" db="EMBL/GenBank/DDBJ databases">
        <title>The decoding of complex shrimp genome reveals the adaptation for benthos swimmer, frequently molting mechanism and breeding impact on genome.</title>
        <authorList>
            <person name="Sun Y."/>
            <person name="Gao Y."/>
            <person name="Yu Y."/>
        </authorList>
    </citation>
    <scope>NUCLEOTIDE SEQUENCE [LARGE SCALE GENOMIC DNA]</scope>
    <source>
        <tissue evidence="5">Muscle</tissue>
    </source>
</reference>